<evidence type="ECO:0000256" key="1">
    <source>
        <dbReference type="SAM" id="Phobius"/>
    </source>
</evidence>
<evidence type="ECO:0000313" key="2">
    <source>
        <dbReference type="EMBL" id="KAK4031817.1"/>
    </source>
</evidence>
<dbReference type="EMBL" id="MU854696">
    <property type="protein sequence ID" value="KAK4031817.1"/>
    <property type="molecule type" value="Genomic_DNA"/>
</dbReference>
<comment type="caution">
    <text evidence="2">The sequence shown here is derived from an EMBL/GenBank/DDBJ whole genome shotgun (WGS) entry which is preliminary data.</text>
</comment>
<evidence type="ECO:0000313" key="3">
    <source>
        <dbReference type="Proteomes" id="UP001303115"/>
    </source>
</evidence>
<keyword evidence="3" id="KW-1185">Reference proteome</keyword>
<dbReference type="AlphaFoldDB" id="A0AAN6P9A1"/>
<keyword evidence="1" id="KW-0472">Membrane</keyword>
<proteinExistence type="predicted"/>
<name>A0AAN6P9A1_9PEZI</name>
<accession>A0AAN6P9A1</accession>
<sequence length="95" mass="9899">MDNNLGCLGGPASSGHTQLVLAGFGLHDLAILSLRVLAIFGLLVLASLVLLNRSSTPGPDTEVVPVPSHGAQWASSLLPYDAKLSDYSLVVAYKK</sequence>
<gene>
    <name evidence="2" type="ORF">C8A01DRAFT_41734</name>
</gene>
<keyword evidence="1" id="KW-0812">Transmembrane</keyword>
<dbReference type="Proteomes" id="UP001303115">
    <property type="component" value="Unassembled WGS sequence"/>
</dbReference>
<reference evidence="3" key="1">
    <citation type="journal article" date="2023" name="Mol. Phylogenet. Evol.">
        <title>Genome-scale phylogeny and comparative genomics of the fungal order Sordariales.</title>
        <authorList>
            <person name="Hensen N."/>
            <person name="Bonometti L."/>
            <person name="Westerberg I."/>
            <person name="Brannstrom I.O."/>
            <person name="Guillou S."/>
            <person name="Cros-Aarteil S."/>
            <person name="Calhoun S."/>
            <person name="Haridas S."/>
            <person name="Kuo A."/>
            <person name="Mondo S."/>
            <person name="Pangilinan J."/>
            <person name="Riley R."/>
            <person name="LaButti K."/>
            <person name="Andreopoulos B."/>
            <person name="Lipzen A."/>
            <person name="Chen C."/>
            <person name="Yan M."/>
            <person name="Daum C."/>
            <person name="Ng V."/>
            <person name="Clum A."/>
            <person name="Steindorff A."/>
            <person name="Ohm R.A."/>
            <person name="Martin F."/>
            <person name="Silar P."/>
            <person name="Natvig D.O."/>
            <person name="Lalanne C."/>
            <person name="Gautier V."/>
            <person name="Ament-Velasquez S.L."/>
            <person name="Kruys A."/>
            <person name="Hutchinson M.I."/>
            <person name="Powell A.J."/>
            <person name="Barry K."/>
            <person name="Miller A.N."/>
            <person name="Grigoriev I.V."/>
            <person name="Debuchy R."/>
            <person name="Gladieux P."/>
            <person name="Hiltunen Thoren M."/>
            <person name="Johannesson H."/>
        </authorList>
    </citation>
    <scope>NUCLEOTIDE SEQUENCE [LARGE SCALE GENOMIC DNA]</scope>
    <source>
        <strain evidence="3">CBS 284.82</strain>
    </source>
</reference>
<organism evidence="2 3">
    <name type="scientific">Parachaetomium inaequale</name>
    <dbReference type="NCBI Taxonomy" id="2588326"/>
    <lineage>
        <taxon>Eukaryota</taxon>
        <taxon>Fungi</taxon>
        <taxon>Dikarya</taxon>
        <taxon>Ascomycota</taxon>
        <taxon>Pezizomycotina</taxon>
        <taxon>Sordariomycetes</taxon>
        <taxon>Sordariomycetidae</taxon>
        <taxon>Sordariales</taxon>
        <taxon>Chaetomiaceae</taxon>
        <taxon>Parachaetomium</taxon>
    </lineage>
</organism>
<protein>
    <submittedName>
        <fullName evidence="2">Uncharacterized protein</fullName>
    </submittedName>
</protein>
<feature type="transmembrane region" description="Helical" evidence="1">
    <location>
        <begin position="29"/>
        <end position="51"/>
    </location>
</feature>
<keyword evidence="1" id="KW-1133">Transmembrane helix</keyword>